<dbReference type="WBParaSite" id="PgB03_g052_t01">
    <property type="protein sequence ID" value="PgB03_g052_t01"/>
    <property type="gene ID" value="PgB03_g052"/>
</dbReference>
<accession>A0A914ZGW6</accession>
<organism evidence="1 2">
    <name type="scientific">Parascaris univalens</name>
    <name type="common">Nematode worm</name>
    <dbReference type="NCBI Taxonomy" id="6257"/>
    <lineage>
        <taxon>Eukaryota</taxon>
        <taxon>Metazoa</taxon>
        <taxon>Ecdysozoa</taxon>
        <taxon>Nematoda</taxon>
        <taxon>Chromadorea</taxon>
        <taxon>Rhabditida</taxon>
        <taxon>Spirurina</taxon>
        <taxon>Ascaridomorpha</taxon>
        <taxon>Ascaridoidea</taxon>
        <taxon>Ascarididae</taxon>
        <taxon>Parascaris</taxon>
    </lineage>
</organism>
<name>A0A914ZGW6_PARUN</name>
<reference evidence="2" key="1">
    <citation type="submission" date="2022-11" db="UniProtKB">
        <authorList>
            <consortium name="WormBaseParasite"/>
        </authorList>
    </citation>
    <scope>IDENTIFICATION</scope>
</reference>
<dbReference type="Proteomes" id="UP000887569">
    <property type="component" value="Unplaced"/>
</dbReference>
<evidence type="ECO:0000313" key="1">
    <source>
        <dbReference type="Proteomes" id="UP000887569"/>
    </source>
</evidence>
<evidence type="ECO:0000313" key="2">
    <source>
        <dbReference type="WBParaSite" id="PgB03_g052_t01"/>
    </source>
</evidence>
<proteinExistence type="predicted"/>
<sequence>MRCATFNPEVWNEEDGSVEGRRIDSCWFCLEAFPMDDRWSGFVVFLLRDPHLQ</sequence>
<dbReference type="AlphaFoldDB" id="A0A914ZGW6"/>
<protein>
    <submittedName>
        <fullName evidence="2">Uncharacterized protein</fullName>
    </submittedName>
</protein>
<keyword evidence="1" id="KW-1185">Reference proteome</keyword>